<dbReference type="Pfam" id="PF04031">
    <property type="entry name" value="Las1"/>
    <property type="match status" value="2"/>
</dbReference>
<name>A0A0N1H3A9_9EURO</name>
<organism evidence="1 2">
    <name type="scientific">Cyphellophora attinorum</name>
    <dbReference type="NCBI Taxonomy" id="1664694"/>
    <lineage>
        <taxon>Eukaryota</taxon>
        <taxon>Fungi</taxon>
        <taxon>Dikarya</taxon>
        <taxon>Ascomycota</taxon>
        <taxon>Pezizomycotina</taxon>
        <taxon>Eurotiomycetes</taxon>
        <taxon>Chaetothyriomycetidae</taxon>
        <taxon>Chaetothyriales</taxon>
        <taxon>Cyphellophoraceae</taxon>
        <taxon>Cyphellophora</taxon>
    </lineage>
</organism>
<dbReference type="InterPro" id="IPR007174">
    <property type="entry name" value="Las1"/>
</dbReference>
<dbReference type="GO" id="GO:0004519">
    <property type="term" value="F:endonuclease activity"/>
    <property type="evidence" value="ECO:0007669"/>
    <property type="project" value="InterPro"/>
</dbReference>
<dbReference type="AlphaFoldDB" id="A0A0N1H3A9"/>
<evidence type="ECO:0000313" key="2">
    <source>
        <dbReference type="Proteomes" id="UP000038010"/>
    </source>
</evidence>
<sequence>MSRNARKDPWQNQSELALLRDDFYPDKATADPFSIPGTDRRQNAVDTVSIYTFRNPFTPHAVVATANLTEAVLQHESCKDSISNTAIRSIYAMAFVKFVNGFVDRDIATSNASSMLQHEDVGVPDTPAVEASDSDETASATIKARVKGGGESSMYAFAAKIDMPEDFVDLRHTIVHGDIPSLPTLQTYNKRALAWLWVKWWQKNAQGDPAQARENEEEERMMAEEGRRKSFEAWKAYSAVLDGMKEQSVGDMHETRRQWDDIRLKQVLSGQ</sequence>
<comment type="caution">
    <text evidence="1">The sequence shown here is derived from an EMBL/GenBank/DDBJ whole genome shotgun (WGS) entry which is preliminary data.</text>
</comment>
<dbReference type="Proteomes" id="UP000038010">
    <property type="component" value="Unassembled WGS sequence"/>
</dbReference>
<keyword evidence="2" id="KW-1185">Reference proteome</keyword>
<accession>A0A0N1H3A9</accession>
<proteinExistence type="predicted"/>
<dbReference type="GeneID" id="28733492"/>
<dbReference type="RefSeq" id="XP_017995958.1">
    <property type="nucleotide sequence ID" value="XM_018141612.1"/>
</dbReference>
<protein>
    <submittedName>
        <fullName evidence="1">Uncharacterized protein</fullName>
    </submittedName>
</protein>
<dbReference type="GO" id="GO:0000470">
    <property type="term" value="P:maturation of LSU-rRNA"/>
    <property type="evidence" value="ECO:0007669"/>
    <property type="project" value="TreeGrafter"/>
</dbReference>
<dbReference type="GO" id="GO:0090730">
    <property type="term" value="C:Las1 complex"/>
    <property type="evidence" value="ECO:0007669"/>
    <property type="project" value="InterPro"/>
</dbReference>
<evidence type="ECO:0000313" key="1">
    <source>
        <dbReference type="EMBL" id="KPI35995.1"/>
    </source>
</evidence>
<gene>
    <name evidence="1" type="ORF">AB675_1703</name>
</gene>
<reference evidence="1 2" key="1">
    <citation type="submission" date="2015-06" db="EMBL/GenBank/DDBJ databases">
        <title>Draft genome of the ant-associated black yeast Phialophora attae CBS 131958.</title>
        <authorList>
            <person name="Moreno L.F."/>
            <person name="Stielow B.J."/>
            <person name="de Hoog S."/>
            <person name="Vicente V.A."/>
            <person name="Weiss V.A."/>
            <person name="de Vries M."/>
            <person name="Cruz L.M."/>
            <person name="Souza E.M."/>
        </authorList>
    </citation>
    <scope>NUCLEOTIDE SEQUENCE [LARGE SCALE GENOMIC DNA]</scope>
    <source>
        <strain evidence="1 2">CBS 131958</strain>
    </source>
</reference>
<dbReference type="STRING" id="1664694.A0A0N1H3A9"/>
<dbReference type="EMBL" id="LFJN01000034">
    <property type="protein sequence ID" value="KPI35995.1"/>
    <property type="molecule type" value="Genomic_DNA"/>
</dbReference>
<dbReference type="PANTHER" id="PTHR15002:SF0">
    <property type="entry name" value="RIBOSOMAL BIOGENESIS PROTEIN LAS1L"/>
    <property type="match status" value="1"/>
</dbReference>
<dbReference type="GO" id="GO:0000460">
    <property type="term" value="P:maturation of 5.8S rRNA"/>
    <property type="evidence" value="ECO:0007669"/>
    <property type="project" value="TreeGrafter"/>
</dbReference>
<dbReference type="VEuPathDB" id="FungiDB:AB675_1703"/>
<dbReference type="GO" id="GO:0030687">
    <property type="term" value="C:preribosome, large subunit precursor"/>
    <property type="evidence" value="ECO:0007669"/>
    <property type="project" value="TreeGrafter"/>
</dbReference>
<dbReference type="PANTHER" id="PTHR15002">
    <property type="entry name" value="RIBOSOMAL BIOGENESIS PROTEIN LAS1L"/>
    <property type="match status" value="1"/>
</dbReference>
<dbReference type="OrthoDB" id="515692at2759"/>